<protein>
    <submittedName>
        <fullName evidence="2">Uncharacterized protein</fullName>
    </submittedName>
</protein>
<dbReference type="KEGG" id="hcu:MUN79_05820"/>
<dbReference type="AlphaFoldDB" id="A0A8T9Q799"/>
<evidence type="ECO:0000256" key="1">
    <source>
        <dbReference type="SAM" id="MobiDB-lite"/>
    </source>
</evidence>
<evidence type="ECO:0000313" key="3">
    <source>
        <dbReference type="Proteomes" id="UP000831796"/>
    </source>
</evidence>
<feature type="compositionally biased region" description="Low complexity" evidence="1">
    <location>
        <begin position="46"/>
        <end position="57"/>
    </location>
</feature>
<sequence>MKPRIYFWLPGYLLTQLFPIRHYMRLLGILLFLLTAACTPDTEQPGSAAGKSALAKGDPPPPPPPGYPIYRADSSCRAELEQARKGAQENKLTYVSFDRQLRYRQELEALLARQEIKLIHIPMNCTGELYCYRFYMDSIMVRRRGAGFIDSLKQVADKQFVSAWATKTYRSWDVDTRPTCGPDDIHRYVTSRVCQPAGWDPKPKNGPYFNNERQYIQMRFVVDTLGLISIIRSDTDSSGNIKASNRRHLPYFRREITRILQQTGRWQPATLNGHKVRCQSWVDVTLNPESN</sequence>
<organism evidence="2 3">
    <name type="scientific">Hymenobacter cellulosilyticus</name>
    <dbReference type="NCBI Taxonomy" id="2932248"/>
    <lineage>
        <taxon>Bacteria</taxon>
        <taxon>Pseudomonadati</taxon>
        <taxon>Bacteroidota</taxon>
        <taxon>Cytophagia</taxon>
        <taxon>Cytophagales</taxon>
        <taxon>Hymenobacteraceae</taxon>
        <taxon>Hymenobacter</taxon>
    </lineage>
</organism>
<dbReference type="EMBL" id="CP095046">
    <property type="protein sequence ID" value="UOQ73457.1"/>
    <property type="molecule type" value="Genomic_DNA"/>
</dbReference>
<feature type="region of interest" description="Disordered" evidence="1">
    <location>
        <begin position="45"/>
        <end position="68"/>
    </location>
</feature>
<accession>A0A8T9Q799</accession>
<name>A0A8T9Q799_9BACT</name>
<dbReference type="Proteomes" id="UP000831796">
    <property type="component" value="Chromosome"/>
</dbReference>
<feature type="compositionally biased region" description="Pro residues" evidence="1">
    <location>
        <begin position="58"/>
        <end position="67"/>
    </location>
</feature>
<proteinExistence type="predicted"/>
<reference evidence="2" key="1">
    <citation type="submission" date="2022-04" db="EMBL/GenBank/DDBJ databases">
        <title>Hymenobacter sp. isolated from the air.</title>
        <authorList>
            <person name="Won M."/>
            <person name="Lee C.-M."/>
            <person name="Woen H.-Y."/>
            <person name="Kwon S.-W."/>
        </authorList>
    </citation>
    <scope>NUCLEOTIDE SEQUENCE</scope>
    <source>
        <strain evidence="2">5116S-3</strain>
    </source>
</reference>
<keyword evidence="3" id="KW-1185">Reference proteome</keyword>
<gene>
    <name evidence="2" type="ORF">MUN79_05820</name>
</gene>
<evidence type="ECO:0000313" key="2">
    <source>
        <dbReference type="EMBL" id="UOQ73457.1"/>
    </source>
</evidence>
<dbReference type="RefSeq" id="WP_244676808.1">
    <property type="nucleotide sequence ID" value="NZ_CP095046.1"/>
</dbReference>